<dbReference type="AlphaFoldDB" id="A0A5C6BZV3"/>
<comment type="caution">
    <text evidence="1">The sequence shown here is derived from an EMBL/GenBank/DDBJ whole genome shotgun (WGS) entry which is preliminary data.</text>
</comment>
<dbReference type="EMBL" id="SJPU01000002">
    <property type="protein sequence ID" value="TWU16901.1"/>
    <property type="molecule type" value="Genomic_DNA"/>
</dbReference>
<sequence length="35" mass="3965">MYGREREASTAFGKLIEILYARGGHELLSMKSTFT</sequence>
<dbReference type="Proteomes" id="UP000319908">
    <property type="component" value="Unassembled WGS sequence"/>
</dbReference>
<accession>A0A5C6BZV3</accession>
<gene>
    <name evidence="1" type="ORF">Poly21_41090</name>
</gene>
<evidence type="ECO:0000313" key="2">
    <source>
        <dbReference type="Proteomes" id="UP000319908"/>
    </source>
</evidence>
<organism evidence="1 2">
    <name type="scientific">Allorhodopirellula heiligendammensis</name>
    <dbReference type="NCBI Taxonomy" id="2714739"/>
    <lineage>
        <taxon>Bacteria</taxon>
        <taxon>Pseudomonadati</taxon>
        <taxon>Planctomycetota</taxon>
        <taxon>Planctomycetia</taxon>
        <taxon>Pirellulales</taxon>
        <taxon>Pirellulaceae</taxon>
        <taxon>Allorhodopirellula</taxon>
    </lineage>
</organism>
<keyword evidence="2" id="KW-1185">Reference proteome</keyword>
<protein>
    <submittedName>
        <fullName evidence="1">Uncharacterized protein</fullName>
    </submittedName>
</protein>
<reference evidence="1 2" key="1">
    <citation type="journal article" date="2020" name="Antonie Van Leeuwenhoek">
        <title>Rhodopirellula heiligendammensis sp. nov., Rhodopirellula pilleata sp. nov., and Rhodopirellula solitaria sp. nov. isolated from natural or artificial marine surfaces in Northern Germany and California, USA, and emended description of the genus Rhodopirellula.</title>
        <authorList>
            <person name="Kallscheuer N."/>
            <person name="Wiegand S."/>
            <person name="Jogler M."/>
            <person name="Boedeker C."/>
            <person name="Peeters S.H."/>
            <person name="Rast P."/>
            <person name="Heuer A."/>
            <person name="Jetten M.S.M."/>
            <person name="Rohde M."/>
            <person name="Jogler C."/>
        </authorList>
    </citation>
    <scope>NUCLEOTIDE SEQUENCE [LARGE SCALE GENOMIC DNA]</scope>
    <source>
        <strain evidence="1 2">Poly21</strain>
    </source>
</reference>
<proteinExistence type="predicted"/>
<evidence type="ECO:0000313" key="1">
    <source>
        <dbReference type="EMBL" id="TWU16901.1"/>
    </source>
</evidence>
<name>A0A5C6BZV3_9BACT</name>